<reference evidence="2" key="1">
    <citation type="submission" date="2022-03" db="EMBL/GenBank/DDBJ databases">
        <authorList>
            <person name="Alioto T."/>
            <person name="Alioto T."/>
            <person name="Gomez Garrido J."/>
        </authorList>
    </citation>
    <scope>NUCLEOTIDE SEQUENCE</scope>
</reference>
<evidence type="ECO:0000256" key="1">
    <source>
        <dbReference type="SAM" id="Coils"/>
    </source>
</evidence>
<keyword evidence="1" id="KW-0175">Coiled coil</keyword>
<name>A0AAD1SPG0_PELCU</name>
<dbReference type="Proteomes" id="UP001295444">
    <property type="component" value="Chromosome 07"/>
</dbReference>
<dbReference type="EMBL" id="OW240918">
    <property type="protein sequence ID" value="CAH2306928.1"/>
    <property type="molecule type" value="Genomic_DNA"/>
</dbReference>
<evidence type="ECO:0000313" key="2">
    <source>
        <dbReference type="EMBL" id="CAH2306928.1"/>
    </source>
</evidence>
<gene>
    <name evidence="2" type="ORF">PECUL_23A005571</name>
</gene>
<keyword evidence="3" id="KW-1185">Reference proteome</keyword>
<evidence type="ECO:0000313" key="3">
    <source>
        <dbReference type="Proteomes" id="UP001295444"/>
    </source>
</evidence>
<dbReference type="Gene3D" id="3.30.70.1820">
    <property type="entry name" value="L1 transposable element, RRM domain"/>
    <property type="match status" value="1"/>
</dbReference>
<sequence length="103" mass="12265">MMQTELKYDQVQTTMTDLQLKVEQLEGKLNDLEDRSRRSNIRIRNIPEIVNDSTLKKFLRDYFESLLAETGLKDSELERFHRLPRPRNIAESSPRDVIVKFQK</sequence>
<organism evidence="2 3">
    <name type="scientific">Pelobates cultripes</name>
    <name type="common">Western spadefoot toad</name>
    <dbReference type="NCBI Taxonomy" id="61616"/>
    <lineage>
        <taxon>Eukaryota</taxon>
        <taxon>Metazoa</taxon>
        <taxon>Chordata</taxon>
        <taxon>Craniata</taxon>
        <taxon>Vertebrata</taxon>
        <taxon>Euteleostomi</taxon>
        <taxon>Amphibia</taxon>
        <taxon>Batrachia</taxon>
        <taxon>Anura</taxon>
        <taxon>Pelobatoidea</taxon>
        <taxon>Pelobatidae</taxon>
        <taxon>Pelobates</taxon>
    </lineage>
</organism>
<proteinExistence type="predicted"/>
<accession>A0AAD1SPG0</accession>
<dbReference type="InterPro" id="IPR004244">
    <property type="entry name" value="Transposase_22"/>
</dbReference>
<protein>
    <submittedName>
        <fullName evidence="2">Uncharacterized protein</fullName>
    </submittedName>
</protein>
<feature type="coiled-coil region" evidence="1">
    <location>
        <begin position="8"/>
        <end position="42"/>
    </location>
</feature>
<dbReference type="AlphaFoldDB" id="A0AAD1SPG0"/>
<dbReference type="PANTHER" id="PTHR11505">
    <property type="entry name" value="L1 TRANSPOSABLE ELEMENT-RELATED"/>
    <property type="match status" value="1"/>
</dbReference>